<dbReference type="InterPro" id="IPR036249">
    <property type="entry name" value="Thioredoxin-like_sf"/>
</dbReference>
<name>A0AAI8VAP3_9PEZI</name>
<sequence>MSSAGSTQEAPYEFIYVPGIPGRGEYIRLAFIEAGVPYTDTAFTESCMDTLAAYTSDENAGDASNPPPFASPILKHGELVISQTCNILMYLGPRLGLAAASSTPSRENDAYKINALAMTAHDGFGTEVHNCHHPIATDFYYEEQRDESVRASKNWVKNRLPKYLGYFEKVLAGEASGEGPWLYGGVLTWADLVLFQSIHGLEYMFRKAMKAAKESGRYTRVFQLYEAVKARPRIAEYMASDRRLKYANGLYRYYEELDVVAE</sequence>
<reference evidence="3" key="1">
    <citation type="submission" date="2023-10" db="EMBL/GenBank/DDBJ databases">
        <authorList>
            <person name="Hackl T."/>
        </authorList>
    </citation>
    <scope>NUCLEOTIDE SEQUENCE</scope>
</reference>
<evidence type="ECO:0000313" key="4">
    <source>
        <dbReference type="Proteomes" id="UP001295740"/>
    </source>
</evidence>
<accession>A0AAI8VAP3</accession>
<dbReference type="InterPro" id="IPR004046">
    <property type="entry name" value="GST_C"/>
</dbReference>
<dbReference type="PANTHER" id="PTHR11571:SF263">
    <property type="entry name" value="GLUTATHIONE S-TRANSFERASE"/>
    <property type="match status" value="1"/>
</dbReference>
<keyword evidence="4" id="KW-1185">Reference proteome</keyword>
<dbReference type="SUPFAM" id="SSF47616">
    <property type="entry name" value="GST C-terminal domain-like"/>
    <property type="match status" value="1"/>
</dbReference>
<dbReference type="PROSITE" id="PS50404">
    <property type="entry name" value="GST_NTER"/>
    <property type="match status" value="1"/>
</dbReference>
<dbReference type="Gene3D" id="1.20.1050.10">
    <property type="match status" value="1"/>
</dbReference>
<dbReference type="InterPro" id="IPR036282">
    <property type="entry name" value="Glutathione-S-Trfase_C_sf"/>
</dbReference>
<evidence type="ECO:0000259" key="2">
    <source>
        <dbReference type="PROSITE" id="PS50405"/>
    </source>
</evidence>
<organism evidence="3 4">
    <name type="scientific">Anthostomella pinea</name>
    <dbReference type="NCBI Taxonomy" id="933095"/>
    <lineage>
        <taxon>Eukaryota</taxon>
        <taxon>Fungi</taxon>
        <taxon>Dikarya</taxon>
        <taxon>Ascomycota</taxon>
        <taxon>Pezizomycotina</taxon>
        <taxon>Sordariomycetes</taxon>
        <taxon>Xylariomycetidae</taxon>
        <taxon>Xylariales</taxon>
        <taxon>Xylariaceae</taxon>
        <taxon>Anthostomella</taxon>
    </lineage>
</organism>
<feature type="domain" description="GST N-terminal" evidence="1">
    <location>
        <begin position="11"/>
        <end position="99"/>
    </location>
</feature>
<dbReference type="CDD" id="cd03192">
    <property type="entry name" value="GST_C_Sigma_like"/>
    <property type="match status" value="1"/>
</dbReference>
<dbReference type="PROSITE" id="PS50405">
    <property type="entry name" value="GST_CTER"/>
    <property type="match status" value="1"/>
</dbReference>
<dbReference type="Gene3D" id="3.40.30.10">
    <property type="entry name" value="Glutaredoxin"/>
    <property type="match status" value="1"/>
</dbReference>
<dbReference type="InterPro" id="IPR004045">
    <property type="entry name" value="Glutathione_S-Trfase_N"/>
</dbReference>
<dbReference type="EMBL" id="CAUWAG010000003">
    <property type="protein sequence ID" value="CAJ2501469.1"/>
    <property type="molecule type" value="Genomic_DNA"/>
</dbReference>
<comment type="caution">
    <text evidence="3">The sequence shown here is derived from an EMBL/GenBank/DDBJ whole genome shotgun (WGS) entry which is preliminary data.</text>
</comment>
<feature type="domain" description="GST C-terminal" evidence="2">
    <location>
        <begin position="106"/>
        <end position="247"/>
    </location>
</feature>
<dbReference type="AlphaFoldDB" id="A0AAI8VAP3"/>
<evidence type="ECO:0000259" key="1">
    <source>
        <dbReference type="PROSITE" id="PS50404"/>
    </source>
</evidence>
<dbReference type="InterPro" id="IPR010987">
    <property type="entry name" value="Glutathione-S-Trfase_C-like"/>
</dbReference>
<protein>
    <submittedName>
        <fullName evidence="3">Uu.00g043220.m01.CDS01</fullName>
    </submittedName>
</protein>
<dbReference type="InterPro" id="IPR050213">
    <property type="entry name" value="GST_superfamily"/>
</dbReference>
<dbReference type="Pfam" id="PF14497">
    <property type="entry name" value="GST_C_3"/>
    <property type="match status" value="1"/>
</dbReference>
<dbReference type="PANTHER" id="PTHR11571">
    <property type="entry name" value="GLUTATHIONE S-TRANSFERASE"/>
    <property type="match status" value="1"/>
</dbReference>
<dbReference type="SUPFAM" id="SSF52833">
    <property type="entry name" value="Thioredoxin-like"/>
    <property type="match status" value="1"/>
</dbReference>
<evidence type="ECO:0000313" key="3">
    <source>
        <dbReference type="EMBL" id="CAJ2501469.1"/>
    </source>
</evidence>
<proteinExistence type="predicted"/>
<dbReference type="GO" id="GO:0004364">
    <property type="term" value="F:glutathione transferase activity"/>
    <property type="evidence" value="ECO:0007669"/>
    <property type="project" value="TreeGrafter"/>
</dbReference>
<gene>
    <name evidence="3" type="ORF">KHLLAP_LOCUS1937</name>
</gene>
<dbReference type="GO" id="GO:0006749">
    <property type="term" value="P:glutathione metabolic process"/>
    <property type="evidence" value="ECO:0007669"/>
    <property type="project" value="TreeGrafter"/>
</dbReference>
<dbReference type="Proteomes" id="UP001295740">
    <property type="component" value="Unassembled WGS sequence"/>
</dbReference>